<accession>A0A174C684</accession>
<dbReference type="PROSITE" id="PS00671">
    <property type="entry name" value="D_2_HYDROXYACID_DH_3"/>
    <property type="match status" value="1"/>
</dbReference>
<evidence type="ECO:0000256" key="4">
    <source>
        <dbReference type="RuleBase" id="RU003719"/>
    </source>
</evidence>
<keyword evidence="3" id="KW-0520">NAD</keyword>
<evidence type="ECO:0000256" key="1">
    <source>
        <dbReference type="ARBA" id="ARBA00005854"/>
    </source>
</evidence>
<dbReference type="EC" id="1.1.1.29" evidence="6"/>
<proteinExistence type="inferred from homology"/>
<name>A0A174C684_9BACE</name>
<feature type="domain" description="Alanine dehydrogenase/pyridine nucleotide transhydrogenase NAD(H)-binding" evidence="5">
    <location>
        <begin position="126"/>
        <end position="250"/>
    </location>
</feature>
<keyword evidence="2 4" id="KW-0560">Oxidoreductase</keyword>
<dbReference type="InterPro" id="IPR029752">
    <property type="entry name" value="D-isomer_DH_CS1"/>
</dbReference>
<dbReference type="Pfam" id="PF00389">
    <property type="entry name" value="2-Hacid_dh"/>
    <property type="match status" value="1"/>
</dbReference>
<dbReference type="GO" id="GO:0008465">
    <property type="term" value="F:hydroxypyruvate reductase (NADH) activity"/>
    <property type="evidence" value="ECO:0007669"/>
    <property type="project" value="UniProtKB-EC"/>
</dbReference>
<dbReference type="SUPFAM" id="SSF51735">
    <property type="entry name" value="NAD(P)-binding Rossmann-fold domains"/>
    <property type="match status" value="1"/>
</dbReference>
<dbReference type="Proteomes" id="UP000095517">
    <property type="component" value="Unassembled WGS sequence"/>
</dbReference>
<comment type="similarity">
    <text evidence="1 4">Belongs to the D-isomer specific 2-hydroxyacid dehydrogenase family.</text>
</comment>
<dbReference type="AlphaFoldDB" id="A0A174C684"/>
<protein>
    <submittedName>
        <fullName evidence="6">Putative glycerate dehydrogenase</fullName>
        <ecNumber evidence="6">1.1.1.29</ecNumber>
    </submittedName>
</protein>
<dbReference type="Gene3D" id="3.40.50.720">
    <property type="entry name" value="NAD(P)-binding Rossmann-like Domain"/>
    <property type="match status" value="2"/>
</dbReference>
<evidence type="ECO:0000256" key="3">
    <source>
        <dbReference type="ARBA" id="ARBA00023027"/>
    </source>
</evidence>
<reference evidence="6 7" key="1">
    <citation type="submission" date="2015-09" db="EMBL/GenBank/DDBJ databases">
        <authorList>
            <consortium name="Pathogen Informatics"/>
        </authorList>
    </citation>
    <scope>NUCLEOTIDE SEQUENCE [LARGE SCALE GENOMIC DNA]</scope>
    <source>
        <strain evidence="6 7">2789STDY5608840</strain>
    </source>
</reference>
<dbReference type="SUPFAM" id="SSF52283">
    <property type="entry name" value="Formate/glycerate dehydrogenase catalytic domain-like"/>
    <property type="match status" value="1"/>
</dbReference>
<dbReference type="InterPro" id="IPR006140">
    <property type="entry name" value="D-isomer_DH_NAD-bd"/>
</dbReference>
<dbReference type="EMBL" id="CYZH01000006">
    <property type="protein sequence ID" value="CUO09021.1"/>
    <property type="molecule type" value="Genomic_DNA"/>
</dbReference>
<dbReference type="PROSITE" id="PS00065">
    <property type="entry name" value="D_2_HYDROXYACID_DH_1"/>
    <property type="match status" value="1"/>
</dbReference>
<dbReference type="InterPro" id="IPR029753">
    <property type="entry name" value="D-isomer_DH_CS"/>
</dbReference>
<evidence type="ECO:0000313" key="7">
    <source>
        <dbReference type="Proteomes" id="UP000095517"/>
    </source>
</evidence>
<dbReference type="Pfam" id="PF02826">
    <property type="entry name" value="2-Hacid_dh_C"/>
    <property type="match status" value="1"/>
</dbReference>
<dbReference type="InterPro" id="IPR006139">
    <property type="entry name" value="D-isomer_2_OHA_DH_cat_dom"/>
</dbReference>
<dbReference type="RefSeq" id="WP_055278728.1">
    <property type="nucleotide sequence ID" value="NZ_CABIXA010000006.1"/>
</dbReference>
<dbReference type="PANTHER" id="PTHR43333:SF1">
    <property type="entry name" value="D-ISOMER SPECIFIC 2-HYDROXYACID DEHYDROGENASE NAD-BINDING DOMAIN-CONTAINING PROTEIN"/>
    <property type="match status" value="1"/>
</dbReference>
<dbReference type="InterPro" id="IPR007698">
    <property type="entry name" value="AlaDH/PNT_NAD(H)-bd"/>
</dbReference>
<dbReference type="STRING" id="338188.ERS852397_01336"/>
<organism evidence="6 7">
    <name type="scientific">Bacteroides finegoldii</name>
    <dbReference type="NCBI Taxonomy" id="338188"/>
    <lineage>
        <taxon>Bacteria</taxon>
        <taxon>Pseudomonadati</taxon>
        <taxon>Bacteroidota</taxon>
        <taxon>Bacteroidia</taxon>
        <taxon>Bacteroidales</taxon>
        <taxon>Bacteroidaceae</taxon>
        <taxon>Bacteroides</taxon>
    </lineage>
</organism>
<evidence type="ECO:0000259" key="5">
    <source>
        <dbReference type="SMART" id="SM01002"/>
    </source>
</evidence>
<dbReference type="PANTHER" id="PTHR43333">
    <property type="entry name" value="2-HACID_DH_C DOMAIN-CONTAINING PROTEIN"/>
    <property type="match status" value="1"/>
</dbReference>
<dbReference type="GO" id="GO:0051287">
    <property type="term" value="F:NAD binding"/>
    <property type="evidence" value="ECO:0007669"/>
    <property type="project" value="InterPro"/>
</dbReference>
<dbReference type="InterPro" id="IPR036291">
    <property type="entry name" value="NAD(P)-bd_dom_sf"/>
</dbReference>
<gene>
    <name evidence="6" type="primary">hprA_1</name>
    <name evidence="6" type="ORF">ERS852397_01336</name>
</gene>
<sequence>MNLLLTGCFSYSELQIQKLKDLGYSICFMQHEAEGVPLSVSEIDAIVCNGFFLYHDIDTFSNLKFIQLTSAGFDRVPVDKIKSRKIKLFNARGVYSTPMAEWALFRVLEYYKQGWFFYQEQKSGRWTKHRGLKEIFGTKVAVIGAGNVGQKVAKCFHAFGAETVGFDIHTNETVGFDYMALIETLKENVGEFDIIVVTAPLLPSTKGLVSREVLQSMKENAVLVNIARGGLIDESAMCEVFQKRRDLFAALDVFETEPLPKHSPLWNLQNVAISPHNSFVSNGNNKRMFDLMYDNLKAFIEQ</sequence>
<evidence type="ECO:0000313" key="6">
    <source>
        <dbReference type="EMBL" id="CUO09021.1"/>
    </source>
</evidence>
<dbReference type="SMART" id="SM01002">
    <property type="entry name" value="AlaDh_PNT_C"/>
    <property type="match status" value="1"/>
</dbReference>
<evidence type="ECO:0000256" key="2">
    <source>
        <dbReference type="ARBA" id="ARBA00023002"/>
    </source>
</evidence>